<dbReference type="Proteomes" id="UP000320547">
    <property type="component" value="Unassembled WGS sequence"/>
</dbReference>
<dbReference type="InterPro" id="IPR007829">
    <property type="entry name" value="TM2"/>
</dbReference>
<gene>
    <name evidence="7" type="ORF">JN10_1153</name>
</gene>
<sequence length="166" mass="19001">MHFVELNRKLLAAPNSKIYLERRRKGFVVSVSLQSQIAYENNSKSVAIGYLLWLFLGMFGVHRFYAGKTKSGVAQLILLLIPIVGWIALGFWLLADLFLIPGMIKDHNINVLNMINAADGGAEAHPKQVDHRRPITEADRKREAMLEDLRSIGYRKERRDTSHLYR</sequence>
<dbReference type="EMBL" id="VLLK01000001">
    <property type="protein sequence ID" value="TWJ09517.1"/>
    <property type="molecule type" value="Genomic_DNA"/>
</dbReference>
<evidence type="ECO:0000256" key="4">
    <source>
        <dbReference type="ARBA" id="ARBA00023136"/>
    </source>
</evidence>
<reference evidence="7 8" key="1">
    <citation type="submission" date="2019-07" db="EMBL/GenBank/DDBJ databases">
        <title>Genomic Encyclopedia of Archaeal and Bacterial Type Strains, Phase II (KMG-II): from individual species to whole genera.</title>
        <authorList>
            <person name="Goeker M."/>
        </authorList>
    </citation>
    <scope>NUCLEOTIDE SEQUENCE [LARGE SCALE GENOMIC DNA]</scope>
    <source>
        <strain evidence="7 8">ATCC BAA-2084</strain>
    </source>
</reference>
<keyword evidence="2 5" id="KW-0812">Transmembrane</keyword>
<proteinExistence type="predicted"/>
<evidence type="ECO:0000256" key="2">
    <source>
        <dbReference type="ARBA" id="ARBA00022692"/>
    </source>
</evidence>
<evidence type="ECO:0000256" key="3">
    <source>
        <dbReference type="ARBA" id="ARBA00022989"/>
    </source>
</evidence>
<keyword evidence="4 5" id="KW-0472">Membrane</keyword>
<dbReference type="GO" id="GO:0016020">
    <property type="term" value="C:membrane"/>
    <property type="evidence" value="ECO:0007669"/>
    <property type="project" value="UniProtKB-SubCell"/>
</dbReference>
<feature type="transmembrane region" description="Helical" evidence="5">
    <location>
        <begin position="46"/>
        <end position="66"/>
    </location>
</feature>
<keyword evidence="3 5" id="KW-1133">Transmembrane helix</keyword>
<dbReference type="PANTHER" id="PTHR21016:SF25">
    <property type="entry name" value="TM2 DOMAIN-CONTAINING PROTEIN DDB_G0277895-RELATED"/>
    <property type="match status" value="1"/>
</dbReference>
<dbReference type="InterPro" id="IPR050932">
    <property type="entry name" value="TM2D1-3-like"/>
</dbReference>
<evidence type="ECO:0000313" key="8">
    <source>
        <dbReference type="Proteomes" id="UP000320547"/>
    </source>
</evidence>
<feature type="domain" description="TM2" evidence="6">
    <location>
        <begin position="43"/>
        <end position="88"/>
    </location>
</feature>
<dbReference type="Pfam" id="PF05154">
    <property type="entry name" value="TM2"/>
    <property type="match status" value="1"/>
</dbReference>
<accession>A0A562UVA5</accession>
<dbReference type="STRING" id="476157.GCA_001663155_02200"/>
<evidence type="ECO:0000313" key="7">
    <source>
        <dbReference type="EMBL" id="TWJ09517.1"/>
    </source>
</evidence>
<feature type="transmembrane region" description="Helical" evidence="5">
    <location>
        <begin position="72"/>
        <end position="95"/>
    </location>
</feature>
<evidence type="ECO:0000256" key="1">
    <source>
        <dbReference type="ARBA" id="ARBA00004141"/>
    </source>
</evidence>
<organism evidence="7 8">
    <name type="scientific">Altererythrobacter ishigakiensis</name>
    <dbReference type="NCBI Taxonomy" id="476157"/>
    <lineage>
        <taxon>Bacteria</taxon>
        <taxon>Pseudomonadati</taxon>
        <taxon>Pseudomonadota</taxon>
        <taxon>Alphaproteobacteria</taxon>
        <taxon>Sphingomonadales</taxon>
        <taxon>Erythrobacteraceae</taxon>
        <taxon>Altererythrobacter</taxon>
    </lineage>
</organism>
<comment type="subcellular location">
    <subcellularLocation>
        <location evidence="1">Membrane</location>
        <topology evidence="1">Multi-pass membrane protein</topology>
    </subcellularLocation>
</comment>
<evidence type="ECO:0000256" key="5">
    <source>
        <dbReference type="SAM" id="Phobius"/>
    </source>
</evidence>
<dbReference type="AlphaFoldDB" id="A0A562UVA5"/>
<name>A0A562UVA5_9SPHN</name>
<evidence type="ECO:0000259" key="6">
    <source>
        <dbReference type="Pfam" id="PF05154"/>
    </source>
</evidence>
<dbReference type="PANTHER" id="PTHR21016">
    <property type="entry name" value="BETA-AMYLOID BINDING PROTEIN-RELATED"/>
    <property type="match status" value="1"/>
</dbReference>
<comment type="caution">
    <text evidence="7">The sequence shown here is derived from an EMBL/GenBank/DDBJ whole genome shotgun (WGS) entry which is preliminary data.</text>
</comment>
<keyword evidence="8" id="KW-1185">Reference proteome</keyword>
<protein>
    <submittedName>
        <fullName evidence="7">TM2 domain-containing protein</fullName>
    </submittedName>
</protein>